<dbReference type="AlphaFoldDB" id="A0A5C8ZI67"/>
<dbReference type="SUPFAM" id="SSF47781">
    <property type="entry name" value="RuvA domain 2-like"/>
    <property type="match status" value="1"/>
</dbReference>
<sequence>MGEARWSLPTSAAVGALVVVAAVVVLLVLSAAASGGASVPTPTPGVAVPVRTPAPLSSSSSAHPAGPPGTQPGASAPGAGGGTGEVVVDVVGQVERPGLVRLPAGSRVDDAVRAAGGARPGADLRRVNLARVLVDGEQLVVPAPGEQLPSAQPAPAGTRPTSVSGISAAGGSAAGTAAGAAAGPVDLNSATLAELDALPGFGPVLAQRILDWRSEHGRFTSVEELGEVPGFGPAALARLTPLLVV</sequence>
<organism evidence="3 4">
    <name type="scientific">Quadrisphaera setariae</name>
    <dbReference type="NCBI Taxonomy" id="2593304"/>
    <lineage>
        <taxon>Bacteria</taxon>
        <taxon>Bacillati</taxon>
        <taxon>Actinomycetota</taxon>
        <taxon>Actinomycetes</taxon>
        <taxon>Kineosporiales</taxon>
        <taxon>Kineosporiaceae</taxon>
        <taxon>Quadrisphaera</taxon>
    </lineage>
</organism>
<keyword evidence="4" id="KW-1185">Reference proteome</keyword>
<dbReference type="PANTHER" id="PTHR21180:SF32">
    <property type="entry name" value="ENDONUCLEASE_EXONUCLEASE_PHOSPHATASE FAMILY DOMAIN-CONTAINING PROTEIN 1"/>
    <property type="match status" value="1"/>
</dbReference>
<evidence type="ECO:0000313" key="3">
    <source>
        <dbReference type="EMBL" id="TXR57264.1"/>
    </source>
</evidence>
<dbReference type="GO" id="GO:0015627">
    <property type="term" value="C:type II protein secretion system complex"/>
    <property type="evidence" value="ECO:0007669"/>
    <property type="project" value="TreeGrafter"/>
</dbReference>
<dbReference type="InterPro" id="IPR051675">
    <property type="entry name" value="Endo/Exo/Phosphatase_dom_1"/>
</dbReference>
<evidence type="ECO:0000259" key="2">
    <source>
        <dbReference type="Pfam" id="PF10531"/>
    </source>
</evidence>
<dbReference type="Gene3D" id="1.10.150.320">
    <property type="entry name" value="Photosystem II 12 kDa extrinsic protein"/>
    <property type="match status" value="1"/>
</dbReference>
<comment type="caution">
    <text evidence="3">The sequence shown here is derived from an EMBL/GenBank/DDBJ whole genome shotgun (WGS) entry which is preliminary data.</text>
</comment>
<evidence type="ECO:0000313" key="4">
    <source>
        <dbReference type="Proteomes" id="UP000321234"/>
    </source>
</evidence>
<feature type="region of interest" description="Disordered" evidence="1">
    <location>
        <begin position="144"/>
        <end position="164"/>
    </location>
</feature>
<dbReference type="InterPro" id="IPR019554">
    <property type="entry name" value="Soluble_ligand-bd"/>
</dbReference>
<dbReference type="Pfam" id="PF12836">
    <property type="entry name" value="HHH_3"/>
    <property type="match status" value="1"/>
</dbReference>
<dbReference type="GO" id="GO:0003677">
    <property type="term" value="F:DNA binding"/>
    <property type="evidence" value="ECO:0007669"/>
    <property type="project" value="UniProtKB-KW"/>
</dbReference>
<accession>A0A5C8ZI67</accession>
<feature type="domain" description="Soluble ligand binding" evidence="2">
    <location>
        <begin position="87"/>
        <end position="141"/>
    </location>
</feature>
<protein>
    <submittedName>
        <fullName evidence="3">ComEA family DNA-binding protein</fullName>
    </submittedName>
</protein>
<dbReference type="GO" id="GO:0015628">
    <property type="term" value="P:protein secretion by the type II secretion system"/>
    <property type="evidence" value="ECO:0007669"/>
    <property type="project" value="TreeGrafter"/>
</dbReference>
<name>A0A5C8ZI67_9ACTN</name>
<proteinExistence type="predicted"/>
<dbReference type="Proteomes" id="UP000321234">
    <property type="component" value="Unassembled WGS sequence"/>
</dbReference>
<feature type="region of interest" description="Disordered" evidence="1">
    <location>
        <begin position="35"/>
        <end position="84"/>
    </location>
</feature>
<dbReference type="EMBL" id="VKAC01000003">
    <property type="protein sequence ID" value="TXR57264.1"/>
    <property type="molecule type" value="Genomic_DNA"/>
</dbReference>
<feature type="compositionally biased region" description="Low complexity" evidence="1">
    <location>
        <begin position="35"/>
        <end position="64"/>
    </location>
</feature>
<dbReference type="PANTHER" id="PTHR21180">
    <property type="entry name" value="ENDONUCLEASE/EXONUCLEASE/PHOSPHATASE FAMILY DOMAIN-CONTAINING PROTEIN 1"/>
    <property type="match status" value="1"/>
</dbReference>
<dbReference type="Gene3D" id="3.10.560.10">
    <property type="entry name" value="Outer membrane lipoprotein wza domain like"/>
    <property type="match status" value="1"/>
</dbReference>
<reference evidence="3 4" key="1">
    <citation type="submission" date="2019-07" db="EMBL/GenBank/DDBJ databases">
        <title>Quadrisphaera sp. strain DD2A genome sequencing and assembly.</title>
        <authorList>
            <person name="Kim I."/>
        </authorList>
    </citation>
    <scope>NUCLEOTIDE SEQUENCE [LARGE SCALE GENOMIC DNA]</scope>
    <source>
        <strain evidence="3 4">DD2A</strain>
    </source>
</reference>
<dbReference type="OrthoDB" id="9758724at2"/>
<gene>
    <name evidence="3" type="ORF">FMM08_06610</name>
</gene>
<dbReference type="InterPro" id="IPR010994">
    <property type="entry name" value="RuvA_2-like"/>
</dbReference>
<dbReference type="Pfam" id="PF10531">
    <property type="entry name" value="SLBB"/>
    <property type="match status" value="1"/>
</dbReference>
<keyword evidence="3" id="KW-0238">DNA-binding</keyword>
<evidence type="ECO:0000256" key="1">
    <source>
        <dbReference type="SAM" id="MobiDB-lite"/>
    </source>
</evidence>